<proteinExistence type="predicted"/>
<keyword evidence="2" id="KW-1185">Reference proteome</keyword>
<evidence type="ECO:0000313" key="2">
    <source>
        <dbReference type="Proteomes" id="UP000001312"/>
    </source>
</evidence>
<dbReference type="RefSeq" id="XP_001595046.1">
    <property type="nucleotide sequence ID" value="XM_001594996.1"/>
</dbReference>
<dbReference type="Proteomes" id="UP000001312">
    <property type="component" value="Unassembled WGS sequence"/>
</dbReference>
<dbReference type="EMBL" id="CH476624">
    <property type="protein sequence ID" value="EDO00661.1"/>
    <property type="molecule type" value="Genomic_DNA"/>
</dbReference>
<dbReference type="InParanoid" id="A7ECU5"/>
<dbReference type="GeneID" id="5491912"/>
<dbReference type="AlphaFoldDB" id="A7ECU5"/>
<accession>A7ECU5</accession>
<dbReference type="HOGENOM" id="CLU_3368744_0_0_1"/>
<sequence length="35" mass="4134">MSRTVGKMKDFYKIFDQISYHWDAISSNDLLQHSA</sequence>
<protein>
    <submittedName>
        <fullName evidence="1">Uncharacterized protein</fullName>
    </submittedName>
</protein>
<organism evidence="1 2">
    <name type="scientific">Sclerotinia sclerotiorum (strain ATCC 18683 / 1980 / Ss-1)</name>
    <name type="common">White mold</name>
    <name type="synonym">Whetzelinia sclerotiorum</name>
    <dbReference type="NCBI Taxonomy" id="665079"/>
    <lineage>
        <taxon>Eukaryota</taxon>
        <taxon>Fungi</taxon>
        <taxon>Dikarya</taxon>
        <taxon>Ascomycota</taxon>
        <taxon>Pezizomycotina</taxon>
        <taxon>Leotiomycetes</taxon>
        <taxon>Helotiales</taxon>
        <taxon>Sclerotiniaceae</taxon>
        <taxon>Sclerotinia</taxon>
    </lineage>
</organism>
<gene>
    <name evidence="1" type="ORF">SS1G_03134</name>
</gene>
<name>A7ECU5_SCLS1</name>
<dbReference type="KEGG" id="ssl:SS1G_03134"/>
<evidence type="ECO:0000313" key="1">
    <source>
        <dbReference type="EMBL" id="EDO00661.1"/>
    </source>
</evidence>
<reference evidence="2" key="1">
    <citation type="journal article" date="2011" name="PLoS Genet.">
        <title>Genomic analysis of the necrotrophic fungal pathogens Sclerotinia sclerotiorum and Botrytis cinerea.</title>
        <authorList>
            <person name="Amselem J."/>
            <person name="Cuomo C.A."/>
            <person name="van Kan J.A."/>
            <person name="Viaud M."/>
            <person name="Benito E.P."/>
            <person name="Couloux A."/>
            <person name="Coutinho P.M."/>
            <person name="de Vries R.P."/>
            <person name="Dyer P.S."/>
            <person name="Fillinger S."/>
            <person name="Fournier E."/>
            <person name="Gout L."/>
            <person name="Hahn M."/>
            <person name="Kohn L."/>
            <person name="Lapalu N."/>
            <person name="Plummer K.M."/>
            <person name="Pradier J.M."/>
            <person name="Quevillon E."/>
            <person name="Sharon A."/>
            <person name="Simon A."/>
            <person name="ten Have A."/>
            <person name="Tudzynski B."/>
            <person name="Tudzynski P."/>
            <person name="Wincker P."/>
            <person name="Andrew M."/>
            <person name="Anthouard V."/>
            <person name="Beever R.E."/>
            <person name="Beffa R."/>
            <person name="Benoit I."/>
            <person name="Bouzid O."/>
            <person name="Brault B."/>
            <person name="Chen Z."/>
            <person name="Choquer M."/>
            <person name="Collemare J."/>
            <person name="Cotton P."/>
            <person name="Danchin E.G."/>
            <person name="Da Silva C."/>
            <person name="Gautier A."/>
            <person name="Giraud C."/>
            <person name="Giraud T."/>
            <person name="Gonzalez C."/>
            <person name="Grossetete S."/>
            <person name="Guldener U."/>
            <person name="Henrissat B."/>
            <person name="Howlett B.J."/>
            <person name="Kodira C."/>
            <person name="Kretschmer M."/>
            <person name="Lappartient A."/>
            <person name="Leroch M."/>
            <person name="Levis C."/>
            <person name="Mauceli E."/>
            <person name="Neuveglise C."/>
            <person name="Oeser B."/>
            <person name="Pearson M."/>
            <person name="Poulain J."/>
            <person name="Poussereau N."/>
            <person name="Quesneville H."/>
            <person name="Rascle C."/>
            <person name="Schumacher J."/>
            <person name="Segurens B."/>
            <person name="Sexton A."/>
            <person name="Silva E."/>
            <person name="Sirven C."/>
            <person name="Soanes D.M."/>
            <person name="Talbot N.J."/>
            <person name="Templeton M."/>
            <person name="Yandava C."/>
            <person name="Yarden O."/>
            <person name="Zeng Q."/>
            <person name="Rollins J.A."/>
            <person name="Lebrun M.H."/>
            <person name="Dickman M."/>
        </authorList>
    </citation>
    <scope>NUCLEOTIDE SEQUENCE [LARGE SCALE GENOMIC DNA]</scope>
    <source>
        <strain evidence="2">ATCC 18683 / 1980 / Ss-1</strain>
    </source>
</reference>